<evidence type="ECO:0000256" key="1">
    <source>
        <dbReference type="SAM" id="MobiDB-lite"/>
    </source>
</evidence>
<dbReference type="Proteomes" id="UP001497525">
    <property type="component" value="Unassembled WGS sequence"/>
</dbReference>
<sequence>MVPTSKKSSYNPASSGGFPKQGTKRTPNLMNIQIKNTTDKQDLEAFKKFERTKKSVLSGPAGGSIGRLGRKLPLDFLNEILEYTAPRAGSFDKLDKGLSDKLDAVDMHWAKEELRMIYSSFSFLLERVRTLANRGSETDSGLTTHSIPEVRRSRIQLPPNVATSVDIKKMWETVLHLNRCLKHHIIYGWRYTMHMRATFLEFWRIAEELSAVSKELQPLQPQEGANPVRVRLLCDCQVEGKILRGGDELTLRNNAEFMRWRAEPSDTRDWEKISSSRLRRINENLFRAASKIGVTGSGRTLHKIPTICFNSAEEDRRSAELTETLHSELFENWSLIVQKICRIQLLFTTSILTQWNSVNIAARMPLSSKFGRQDLLNFLSFVEDAFKDYPGNSEEARGLDRQVHTLRLALIHVQEIPEPSHTSSSQLGPSRTKSGGEDMETDTFYRQKHELERLIAKFQEFAHIRKFYQVQFFRGEKMSEFGNASHSDSVDVQLMFREIVQNAPRSIIWEYLSQRDMTPKSKELKHLLFASNGARSNITFCTETTSTVRDAGETMDEITEIHEALNAQLSDLSSPKQKEMESIQNAEEVAENSGAHRYLTTLTVPVGRNLGKNVRNSEISMSSSTTAGVKSYETFPQPSENSFTSNFQQRSTADDQWNRESPIQAVLREDPTERPYLKRSEYALGQLDRQDIKPASRRSTSSSIPTYSLSGKAGHSDMGDQEVDPKDKPGVSLGNSSAGFNEQSSSFDSASTLIGNSGVSSDQMNDCGNKSDQKANLNSPAFTLFSEDHRKYFRLFRTGRSVSTRSLQTTKIGMDGWPVGGIHPAQQRIASQNRLLISTDPAPGCGYVIIKKPVDEDKIVSVYDKRKRTHMSSQEALQIGLSDQKRQNMPLTKEDYYVLDTTNGRRMDYTQALSSNLLEIEQSKSEHALQG</sequence>
<feature type="region of interest" description="Disordered" evidence="1">
    <location>
        <begin position="615"/>
        <end position="749"/>
    </location>
</feature>
<feature type="compositionally biased region" description="Basic and acidic residues" evidence="1">
    <location>
        <begin position="714"/>
        <end position="729"/>
    </location>
</feature>
<proteinExistence type="predicted"/>
<comment type="caution">
    <text evidence="2">The sequence shown here is derived from an EMBL/GenBank/DDBJ whole genome shotgun (WGS) entry which is preliminary data.</text>
</comment>
<accession>A0AAV2T8P0</accession>
<evidence type="ECO:0000313" key="3">
    <source>
        <dbReference type="Proteomes" id="UP001497525"/>
    </source>
</evidence>
<feature type="compositionally biased region" description="Polar residues" evidence="1">
    <location>
        <begin position="420"/>
        <end position="433"/>
    </location>
</feature>
<feature type="compositionally biased region" description="Polar residues" evidence="1">
    <location>
        <begin position="615"/>
        <end position="651"/>
    </location>
</feature>
<feature type="compositionally biased region" description="Basic and acidic residues" evidence="1">
    <location>
        <begin position="667"/>
        <end position="681"/>
    </location>
</feature>
<feature type="region of interest" description="Disordered" evidence="1">
    <location>
        <begin position="1"/>
        <end position="27"/>
    </location>
</feature>
<feature type="compositionally biased region" description="Low complexity" evidence="1">
    <location>
        <begin position="697"/>
        <end position="710"/>
    </location>
</feature>
<organism evidence="2 3">
    <name type="scientific">Calicophoron daubneyi</name>
    <name type="common">Rumen fluke</name>
    <name type="synonym">Paramphistomum daubneyi</name>
    <dbReference type="NCBI Taxonomy" id="300641"/>
    <lineage>
        <taxon>Eukaryota</taxon>
        <taxon>Metazoa</taxon>
        <taxon>Spiralia</taxon>
        <taxon>Lophotrochozoa</taxon>
        <taxon>Platyhelminthes</taxon>
        <taxon>Trematoda</taxon>
        <taxon>Digenea</taxon>
        <taxon>Plagiorchiida</taxon>
        <taxon>Pronocephalata</taxon>
        <taxon>Paramphistomoidea</taxon>
        <taxon>Paramphistomidae</taxon>
        <taxon>Calicophoron</taxon>
    </lineage>
</organism>
<dbReference type="EMBL" id="CAXLJL010000156">
    <property type="protein sequence ID" value="CAL5133520.1"/>
    <property type="molecule type" value="Genomic_DNA"/>
</dbReference>
<gene>
    <name evidence="2" type="ORF">CDAUBV1_LOCUS6748</name>
</gene>
<feature type="region of interest" description="Disordered" evidence="1">
    <location>
        <begin position="417"/>
        <end position="439"/>
    </location>
</feature>
<evidence type="ECO:0000313" key="2">
    <source>
        <dbReference type="EMBL" id="CAL5133520.1"/>
    </source>
</evidence>
<reference evidence="2" key="1">
    <citation type="submission" date="2024-06" db="EMBL/GenBank/DDBJ databases">
        <authorList>
            <person name="Liu X."/>
            <person name="Lenzi L."/>
            <person name="Haldenby T S."/>
            <person name="Uol C."/>
        </authorList>
    </citation>
    <scope>NUCLEOTIDE SEQUENCE</scope>
</reference>
<name>A0AAV2T8P0_CALDB</name>
<feature type="compositionally biased region" description="Polar residues" evidence="1">
    <location>
        <begin position="733"/>
        <end position="749"/>
    </location>
</feature>
<feature type="compositionally biased region" description="Polar residues" evidence="1">
    <location>
        <begin position="1"/>
        <end position="14"/>
    </location>
</feature>
<protein>
    <submittedName>
        <fullName evidence="2">Uncharacterized protein</fullName>
    </submittedName>
</protein>
<dbReference type="AlphaFoldDB" id="A0AAV2T8P0"/>